<feature type="transmembrane region" description="Helical" evidence="1">
    <location>
        <begin position="183"/>
        <end position="201"/>
    </location>
</feature>
<evidence type="ECO:0000256" key="1">
    <source>
        <dbReference type="SAM" id="Phobius"/>
    </source>
</evidence>
<feature type="transmembrane region" description="Helical" evidence="1">
    <location>
        <begin position="115"/>
        <end position="137"/>
    </location>
</feature>
<name>A0A9X1SZK1_9HYPH</name>
<sequence>MTQANFKARPAAKSYHGIATMRRYLPDTFTLLLVCTVILASFLPIHGAYADVFGIATDIAIGLLFFLHGARLSRDTVVAGALHWRLHLTILLTTFCIFPLLGLAIGLIPTSVLAAPLYTGILFLCVLPSTVQSSIAFTSMAGGNVPAAIVSASGSNIFGMFLTPLLTGLVLSTTGGGGFSWDALQSILLQLMLPFVVGQILQPWIGNWIRSRKKLLMPVDRGSILMVVYLAFSEAVMEGLWHTFSLGDIAAVILVDMMLLATVLCITMFGSRLLGFSKEDEITITFCGSKKSLASGVPMANAIFGNASSSVGAIVLPLMLFHQVQLMACAVIAQKYAARLKEKTEAKPLAA</sequence>
<reference evidence="2" key="1">
    <citation type="submission" date="2021-12" db="EMBL/GenBank/DDBJ databases">
        <authorList>
            <person name="Li Y."/>
        </authorList>
    </citation>
    <scope>NUCLEOTIDE SEQUENCE</scope>
    <source>
        <strain evidence="2">DKSPLA3</strain>
    </source>
</reference>
<dbReference type="InterPro" id="IPR038770">
    <property type="entry name" value="Na+/solute_symporter_sf"/>
</dbReference>
<accession>A0A9X1SZK1</accession>
<feature type="transmembrane region" description="Helical" evidence="1">
    <location>
        <begin position="149"/>
        <end position="171"/>
    </location>
</feature>
<evidence type="ECO:0000313" key="2">
    <source>
        <dbReference type="EMBL" id="MCD7107695.1"/>
    </source>
</evidence>
<feature type="transmembrane region" description="Helical" evidence="1">
    <location>
        <begin position="24"/>
        <end position="43"/>
    </location>
</feature>
<keyword evidence="1" id="KW-0472">Membrane</keyword>
<gene>
    <name evidence="2" type="ORF">LRX75_01455</name>
</gene>
<dbReference type="EMBL" id="JAJOZR010000001">
    <property type="protein sequence ID" value="MCD7107695.1"/>
    <property type="molecule type" value="Genomic_DNA"/>
</dbReference>
<evidence type="ECO:0000313" key="3">
    <source>
        <dbReference type="Proteomes" id="UP001139089"/>
    </source>
</evidence>
<dbReference type="PIRSF" id="PIRSF026166">
    <property type="entry name" value="UCP026166"/>
    <property type="match status" value="1"/>
</dbReference>
<feature type="transmembrane region" description="Helical" evidence="1">
    <location>
        <begin position="49"/>
        <end position="67"/>
    </location>
</feature>
<dbReference type="GO" id="GO:0005886">
    <property type="term" value="C:plasma membrane"/>
    <property type="evidence" value="ECO:0007669"/>
    <property type="project" value="TreeGrafter"/>
</dbReference>
<proteinExistence type="predicted"/>
<dbReference type="Gene3D" id="1.20.1530.20">
    <property type="match status" value="1"/>
</dbReference>
<dbReference type="PANTHER" id="PTHR18640:SF5">
    <property type="entry name" value="SODIUM_BILE ACID COTRANSPORTER 7"/>
    <property type="match status" value="1"/>
</dbReference>
<feature type="transmembrane region" description="Helical" evidence="1">
    <location>
        <begin position="88"/>
        <end position="109"/>
    </location>
</feature>
<feature type="transmembrane region" description="Helical" evidence="1">
    <location>
        <begin position="249"/>
        <end position="269"/>
    </location>
</feature>
<keyword evidence="3" id="KW-1185">Reference proteome</keyword>
<dbReference type="RefSeq" id="WP_231811429.1">
    <property type="nucleotide sequence ID" value="NZ_JAJOZR010000001.1"/>
</dbReference>
<organism evidence="2 3">
    <name type="scientific">Rhizobium quercicola</name>
    <dbReference type="NCBI Taxonomy" id="2901226"/>
    <lineage>
        <taxon>Bacteria</taxon>
        <taxon>Pseudomonadati</taxon>
        <taxon>Pseudomonadota</taxon>
        <taxon>Alphaproteobacteria</taxon>
        <taxon>Hyphomicrobiales</taxon>
        <taxon>Rhizobiaceae</taxon>
        <taxon>Rhizobium/Agrobacterium group</taxon>
        <taxon>Rhizobium</taxon>
    </lineage>
</organism>
<dbReference type="PANTHER" id="PTHR18640">
    <property type="entry name" value="SOLUTE CARRIER FAMILY 10 MEMBER 7"/>
    <property type="match status" value="1"/>
</dbReference>
<dbReference type="InterPro" id="IPR016833">
    <property type="entry name" value="Put_Na-Bile_cotransptr"/>
</dbReference>
<dbReference type="AlphaFoldDB" id="A0A9X1SZK1"/>
<keyword evidence="1" id="KW-1133">Transmembrane helix</keyword>
<dbReference type="Proteomes" id="UP001139089">
    <property type="component" value="Unassembled WGS sequence"/>
</dbReference>
<comment type="caution">
    <text evidence="2">The sequence shown here is derived from an EMBL/GenBank/DDBJ whole genome shotgun (WGS) entry which is preliminary data.</text>
</comment>
<protein>
    <submittedName>
        <fullName evidence="2">Bile acid:sodium symporter</fullName>
    </submittedName>
</protein>
<dbReference type="Pfam" id="PF13593">
    <property type="entry name" value="SBF_like"/>
    <property type="match status" value="1"/>
</dbReference>
<feature type="transmembrane region" description="Helical" evidence="1">
    <location>
        <begin position="222"/>
        <end position="243"/>
    </location>
</feature>
<keyword evidence="1" id="KW-0812">Transmembrane</keyword>